<evidence type="ECO:0000313" key="2">
    <source>
        <dbReference type="Proteomes" id="UP000323917"/>
    </source>
</evidence>
<dbReference type="Proteomes" id="UP000323917">
    <property type="component" value="Chromosome"/>
</dbReference>
<protein>
    <submittedName>
        <fullName evidence="1">Uncharacterized protein</fullName>
    </submittedName>
</protein>
<dbReference type="EMBL" id="CP042913">
    <property type="protein sequence ID" value="QEG35459.1"/>
    <property type="molecule type" value="Genomic_DNA"/>
</dbReference>
<accession>A0A5B9QCD6</accession>
<proteinExistence type="predicted"/>
<reference evidence="1 2" key="1">
    <citation type="submission" date="2019-08" db="EMBL/GenBank/DDBJ databases">
        <title>Deep-cultivation of Planctomycetes and their phenomic and genomic characterization uncovers novel biology.</title>
        <authorList>
            <person name="Wiegand S."/>
            <person name="Jogler M."/>
            <person name="Boedeker C."/>
            <person name="Pinto D."/>
            <person name="Vollmers J."/>
            <person name="Rivas-Marin E."/>
            <person name="Kohn T."/>
            <person name="Peeters S.H."/>
            <person name="Heuer A."/>
            <person name="Rast P."/>
            <person name="Oberbeckmann S."/>
            <person name="Bunk B."/>
            <person name="Jeske O."/>
            <person name="Meyerdierks A."/>
            <person name="Storesund J.E."/>
            <person name="Kallscheuer N."/>
            <person name="Luecker S."/>
            <person name="Lage O.M."/>
            <person name="Pohl T."/>
            <person name="Merkel B.J."/>
            <person name="Hornburger P."/>
            <person name="Mueller R.-W."/>
            <person name="Bruemmer F."/>
            <person name="Labrenz M."/>
            <person name="Spormann A.M."/>
            <person name="Op den Camp H."/>
            <person name="Overmann J."/>
            <person name="Amann R."/>
            <person name="Jetten M.S.M."/>
            <person name="Mascher T."/>
            <person name="Medema M.H."/>
            <person name="Devos D.P."/>
            <person name="Kaster A.-K."/>
            <person name="Ovreas L."/>
            <person name="Rohde M."/>
            <person name="Galperin M.Y."/>
            <person name="Jogler C."/>
        </authorList>
    </citation>
    <scope>NUCLEOTIDE SEQUENCE [LARGE SCALE GENOMIC DNA]</scope>
    <source>
        <strain evidence="1 2">Pr1d</strain>
    </source>
</reference>
<sequence>MKLELKIIPKSSVIFGVPPETFDVQYLLQFKRPSILGNSYT</sequence>
<organism evidence="1 2">
    <name type="scientific">Bythopirellula goksoeyrii</name>
    <dbReference type="NCBI Taxonomy" id="1400387"/>
    <lineage>
        <taxon>Bacteria</taxon>
        <taxon>Pseudomonadati</taxon>
        <taxon>Planctomycetota</taxon>
        <taxon>Planctomycetia</taxon>
        <taxon>Pirellulales</taxon>
        <taxon>Lacipirellulaceae</taxon>
        <taxon>Bythopirellula</taxon>
    </lineage>
</organism>
<gene>
    <name evidence="1" type="ORF">Pr1d_27580</name>
</gene>
<dbReference type="KEGG" id="bgok:Pr1d_27580"/>
<evidence type="ECO:0000313" key="1">
    <source>
        <dbReference type="EMBL" id="QEG35459.1"/>
    </source>
</evidence>
<name>A0A5B9QCD6_9BACT</name>
<dbReference type="AlphaFoldDB" id="A0A5B9QCD6"/>
<keyword evidence="2" id="KW-1185">Reference proteome</keyword>